<dbReference type="RefSeq" id="WP_273585202.1">
    <property type="nucleotide sequence ID" value="NZ_JANHJP010000003.1"/>
</dbReference>
<keyword evidence="5" id="KW-0699">rRNA-binding</keyword>
<dbReference type="SUPFAM" id="SSF52166">
    <property type="entry name" value="Ribosomal protein L4"/>
    <property type="match status" value="1"/>
</dbReference>
<evidence type="ECO:0000256" key="5">
    <source>
        <dbReference type="HAMAP-Rule" id="MF_01328"/>
    </source>
</evidence>
<dbReference type="InterPro" id="IPR013005">
    <property type="entry name" value="Ribosomal_uL4-like"/>
</dbReference>
<accession>A0ABT5L9R4</accession>
<dbReference type="InterPro" id="IPR002136">
    <property type="entry name" value="Ribosomal_uL4"/>
</dbReference>
<gene>
    <name evidence="5" type="primary">rplD</name>
    <name evidence="7" type="ORF">M8044_000203</name>
</gene>
<sequence length="211" mass="23931">MSKYNVLNQQGELISEINLNENIFGIKLNQQSLYDVVLQQMAAMRLGNHCTKNRAAVSGGGRKPWAQKGTGNARHGTIRSPLWRGGGVAFGPKPRKYSFKNNTQVRRLAFLSSLTLHKEKNNLIIIDSFDMENHKTKTFQNFLDKIKVKKDKVLIIVDELNNNLIRCTNNLSQVTLESVSHVSVYQILNTKHLILTKKAVDVLEEVFIKND</sequence>
<comment type="function">
    <text evidence="5">One of the primary rRNA binding proteins, this protein initially binds near the 5'-end of the 23S rRNA. It is important during the early stages of 50S assembly. It makes multiple contacts with different domains of the 23S rRNA in the assembled 50S subunit and ribosome.</text>
</comment>
<comment type="function">
    <text evidence="5">Forms part of the polypeptide exit tunnel.</text>
</comment>
<dbReference type="HAMAP" id="MF_01328_B">
    <property type="entry name" value="Ribosomal_uL4_B"/>
    <property type="match status" value="1"/>
</dbReference>
<evidence type="ECO:0000256" key="2">
    <source>
        <dbReference type="ARBA" id="ARBA00022980"/>
    </source>
</evidence>
<dbReference type="GO" id="GO:0005840">
    <property type="term" value="C:ribosome"/>
    <property type="evidence" value="ECO:0007669"/>
    <property type="project" value="UniProtKB-KW"/>
</dbReference>
<evidence type="ECO:0000313" key="7">
    <source>
        <dbReference type="EMBL" id="MDC9031984.1"/>
    </source>
</evidence>
<evidence type="ECO:0000256" key="6">
    <source>
        <dbReference type="SAM" id="MobiDB-lite"/>
    </source>
</evidence>
<evidence type="ECO:0000256" key="3">
    <source>
        <dbReference type="ARBA" id="ARBA00023274"/>
    </source>
</evidence>
<keyword evidence="5" id="KW-0694">RNA-binding</keyword>
<keyword evidence="2 5" id="KW-0689">Ribosomal protein</keyword>
<dbReference type="NCBIfam" id="TIGR03953">
    <property type="entry name" value="rplD_bact"/>
    <property type="match status" value="1"/>
</dbReference>
<evidence type="ECO:0000313" key="8">
    <source>
        <dbReference type="Proteomes" id="UP001221763"/>
    </source>
</evidence>
<dbReference type="PANTHER" id="PTHR10746">
    <property type="entry name" value="50S RIBOSOMAL PROTEIN L4"/>
    <property type="match status" value="1"/>
</dbReference>
<keyword evidence="8" id="KW-1185">Reference proteome</keyword>
<dbReference type="PANTHER" id="PTHR10746:SF6">
    <property type="entry name" value="LARGE RIBOSOMAL SUBUNIT PROTEIN UL4M"/>
    <property type="match status" value="1"/>
</dbReference>
<evidence type="ECO:0000256" key="1">
    <source>
        <dbReference type="ARBA" id="ARBA00010528"/>
    </source>
</evidence>
<comment type="caution">
    <text evidence="7">The sequence shown here is derived from an EMBL/GenBank/DDBJ whole genome shotgun (WGS) entry which is preliminary data.</text>
</comment>
<dbReference type="Pfam" id="PF00573">
    <property type="entry name" value="Ribosomal_L4"/>
    <property type="match status" value="1"/>
</dbReference>
<protein>
    <recommendedName>
        <fullName evidence="4 5">Large ribosomal subunit protein uL4</fullName>
    </recommendedName>
</protein>
<dbReference type="Proteomes" id="UP001221763">
    <property type="component" value="Unassembled WGS sequence"/>
</dbReference>
<name>A0ABT5L9R4_9MOLU</name>
<reference evidence="7 8" key="1">
    <citation type="journal article" date="2023" name="Plant">
        <title>Draft Genome Sequence Resource of CBPPT1, a 'Candidatus Phytoplasma trifolii'-Related Strain Associated with Potato Purple Top Disease in the Columbia Basin, U.S.A.</title>
        <authorList>
            <person name="Wei W."/>
            <person name="Shao J."/>
            <person name="Bottner-Parker K.D."/>
            <person name="Zhao Y."/>
        </authorList>
    </citation>
    <scope>NUCLEOTIDE SEQUENCE [LARGE SCALE GENOMIC DNA]</scope>
    <source>
        <strain evidence="7 8">CBPPT1</strain>
    </source>
</reference>
<organism evidence="7 8">
    <name type="scientific">Columbia Basin potato purple top phytoplasma</name>
    <dbReference type="NCBI Taxonomy" id="307134"/>
    <lineage>
        <taxon>Bacteria</taxon>
        <taxon>Bacillati</taxon>
        <taxon>Mycoplasmatota</taxon>
        <taxon>Mollicutes</taxon>
        <taxon>Acholeplasmatales</taxon>
        <taxon>Acholeplasmataceae</taxon>
        <taxon>Candidatus Phytoplasma</taxon>
        <taxon>16SrVI (Clover proliferation group)</taxon>
    </lineage>
</organism>
<dbReference type="InterPro" id="IPR023574">
    <property type="entry name" value="Ribosomal_uL4_dom_sf"/>
</dbReference>
<comment type="similarity">
    <text evidence="1 5">Belongs to the universal ribosomal protein uL4 family.</text>
</comment>
<dbReference type="Gene3D" id="3.40.1370.10">
    <property type="match status" value="1"/>
</dbReference>
<feature type="region of interest" description="Disordered" evidence="6">
    <location>
        <begin position="55"/>
        <end position="77"/>
    </location>
</feature>
<dbReference type="EMBL" id="JANHJP010000003">
    <property type="protein sequence ID" value="MDC9031984.1"/>
    <property type="molecule type" value="Genomic_DNA"/>
</dbReference>
<evidence type="ECO:0000256" key="4">
    <source>
        <dbReference type="ARBA" id="ARBA00035244"/>
    </source>
</evidence>
<keyword evidence="3 5" id="KW-0687">Ribonucleoprotein</keyword>
<comment type="subunit">
    <text evidence="5">Part of the 50S ribosomal subunit.</text>
</comment>
<proteinExistence type="inferred from homology"/>